<dbReference type="GO" id="GO:0004029">
    <property type="term" value="F:aldehyde dehydrogenase (NAD+) activity"/>
    <property type="evidence" value="ECO:0007669"/>
    <property type="project" value="TreeGrafter"/>
</dbReference>
<proteinExistence type="predicted"/>
<dbReference type="OrthoDB" id="2130169at2759"/>
<dbReference type="EMBL" id="KZ826109">
    <property type="protein sequence ID" value="PYH88272.1"/>
    <property type="molecule type" value="Genomic_DNA"/>
</dbReference>
<dbReference type="Proteomes" id="UP000247810">
    <property type="component" value="Unassembled WGS sequence"/>
</dbReference>
<dbReference type="InterPro" id="IPR051783">
    <property type="entry name" value="NAD(P)-dependent_oxidoreduct"/>
</dbReference>
<reference evidence="1 2" key="1">
    <citation type="submission" date="2018-02" db="EMBL/GenBank/DDBJ databases">
        <title>The genomes of Aspergillus section Nigri reveals drivers in fungal speciation.</title>
        <authorList>
            <consortium name="DOE Joint Genome Institute"/>
            <person name="Vesth T.C."/>
            <person name="Nybo J."/>
            <person name="Theobald S."/>
            <person name="Brandl J."/>
            <person name="Frisvad J.C."/>
            <person name="Nielsen K.F."/>
            <person name="Lyhne E.K."/>
            <person name="Kogle M.E."/>
            <person name="Kuo A."/>
            <person name="Riley R."/>
            <person name="Clum A."/>
            <person name="Nolan M."/>
            <person name="Lipzen A."/>
            <person name="Salamov A."/>
            <person name="Henrissat B."/>
            <person name="Wiebenga A."/>
            <person name="De vries R.P."/>
            <person name="Grigoriev I.V."/>
            <person name="Mortensen U.H."/>
            <person name="Andersen M.R."/>
            <person name="Baker S.E."/>
        </authorList>
    </citation>
    <scope>NUCLEOTIDE SEQUENCE [LARGE SCALE GENOMIC DNA]</scope>
    <source>
        <strain evidence="1 2">CBS 707.79</strain>
    </source>
</reference>
<dbReference type="PANTHER" id="PTHR48079">
    <property type="entry name" value="PROTEIN YEEZ"/>
    <property type="match status" value="1"/>
</dbReference>
<keyword evidence="2" id="KW-1185">Reference proteome</keyword>
<dbReference type="SUPFAM" id="SSF51735">
    <property type="entry name" value="NAD(P)-binding Rossmann-fold domains"/>
    <property type="match status" value="1"/>
</dbReference>
<dbReference type="Gene3D" id="3.40.50.720">
    <property type="entry name" value="NAD(P)-binding Rossmann-like Domain"/>
    <property type="match status" value="1"/>
</dbReference>
<dbReference type="VEuPathDB" id="FungiDB:BO71DRAFT_423799"/>
<dbReference type="AlphaFoldDB" id="A0A319EB04"/>
<dbReference type="InterPro" id="IPR036291">
    <property type="entry name" value="NAD(P)-bd_dom_sf"/>
</dbReference>
<organism evidence="1 2">
    <name type="scientific">Aspergillus ellipticus CBS 707.79</name>
    <dbReference type="NCBI Taxonomy" id="1448320"/>
    <lineage>
        <taxon>Eukaryota</taxon>
        <taxon>Fungi</taxon>
        <taxon>Dikarya</taxon>
        <taxon>Ascomycota</taxon>
        <taxon>Pezizomycotina</taxon>
        <taxon>Eurotiomycetes</taxon>
        <taxon>Eurotiomycetidae</taxon>
        <taxon>Eurotiales</taxon>
        <taxon>Aspergillaceae</taxon>
        <taxon>Aspergillus</taxon>
        <taxon>Aspergillus subgen. Circumdati</taxon>
    </lineage>
</organism>
<sequence>MRDDEKAPRLAKAYPNIRAVKGNLNVSDTIEEEVKHADIVFQIADCDHVGAAKAIAKGAAHHPPDRPCWVRKKVYGDWDGVHELLNLPDDAYHRDVEKVIIEAGRGDPSRVKTVIVSPLTVYGVGRGYIKKSGIQVELLCAAVLQRQKKILVGESKNVWSQVHVQDLSEVFLALGEAAAAGGGSVTWEDKGYYLADNGDYVWGDVERAAARVAFEKGLIPSDEVLPFDESELTSSNLGYVLFSWGSNSRSRGVRTRKLLGWEPKKPLLVDSIPDIFAAAVEVN</sequence>
<evidence type="ECO:0008006" key="3">
    <source>
        <dbReference type="Google" id="ProtNLM"/>
    </source>
</evidence>
<gene>
    <name evidence="1" type="ORF">BO71DRAFT_423799</name>
</gene>
<evidence type="ECO:0000313" key="2">
    <source>
        <dbReference type="Proteomes" id="UP000247810"/>
    </source>
</evidence>
<name>A0A319EB04_9EURO</name>
<evidence type="ECO:0000313" key="1">
    <source>
        <dbReference type="EMBL" id="PYH88272.1"/>
    </source>
</evidence>
<protein>
    <recommendedName>
        <fullName evidence="3">NAD(P)-binding protein</fullName>
    </recommendedName>
</protein>
<accession>A0A319EB04</accession>
<dbReference type="GO" id="GO:0005737">
    <property type="term" value="C:cytoplasm"/>
    <property type="evidence" value="ECO:0007669"/>
    <property type="project" value="TreeGrafter"/>
</dbReference>
<dbReference type="PANTHER" id="PTHR48079:SF7">
    <property type="entry name" value="NAD(P)-BINDING DOMAIN-CONTAINING PROTEIN-RELATED"/>
    <property type="match status" value="1"/>
</dbReference>